<dbReference type="GO" id="GO:0035869">
    <property type="term" value="C:ciliary transition zone"/>
    <property type="evidence" value="ECO:0007669"/>
    <property type="project" value="TreeGrafter"/>
</dbReference>
<dbReference type="GO" id="GO:0097711">
    <property type="term" value="P:ciliary basal body-plasma membrane docking"/>
    <property type="evidence" value="ECO:0007669"/>
    <property type="project" value="TreeGrafter"/>
</dbReference>
<evidence type="ECO:0000313" key="10">
    <source>
        <dbReference type="Proteomes" id="UP000784294"/>
    </source>
</evidence>
<gene>
    <name evidence="9" type="ORF">PXEA_LOCUS28371</name>
</gene>
<comment type="caution">
    <text evidence="9">The sequence shown here is derived from an EMBL/GenBank/DDBJ whole genome shotgun (WGS) entry which is preliminary data.</text>
</comment>
<dbReference type="GO" id="GO:1905515">
    <property type="term" value="P:non-motile cilium assembly"/>
    <property type="evidence" value="ECO:0007669"/>
    <property type="project" value="TreeGrafter"/>
</dbReference>
<feature type="coiled-coil region" evidence="8">
    <location>
        <begin position="140"/>
        <end position="167"/>
    </location>
</feature>
<evidence type="ECO:0000256" key="3">
    <source>
        <dbReference type="ARBA" id="ARBA00022490"/>
    </source>
</evidence>
<dbReference type="OrthoDB" id="6351660at2759"/>
<accession>A0A3S5AEG3</accession>
<name>A0A3S5AEG3_9PLAT</name>
<dbReference type="InterPro" id="IPR026201">
    <property type="entry name" value="Cep290"/>
</dbReference>
<dbReference type="GO" id="GO:1905349">
    <property type="term" value="P:ciliary transition zone assembly"/>
    <property type="evidence" value="ECO:0007669"/>
    <property type="project" value="TreeGrafter"/>
</dbReference>
<keyword evidence="6" id="KW-0206">Cytoskeleton</keyword>
<dbReference type="PANTHER" id="PTHR18879:SF20">
    <property type="entry name" value="CENTROSOMAL PROTEIN OF 290 KDA"/>
    <property type="match status" value="1"/>
</dbReference>
<protein>
    <submittedName>
        <fullName evidence="9">Uncharacterized protein</fullName>
    </submittedName>
</protein>
<evidence type="ECO:0000313" key="9">
    <source>
        <dbReference type="EMBL" id="VEL34931.1"/>
    </source>
</evidence>
<keyword evidence="10" id="KW-1185">Reference proteome</keyword>
<evidence type="ECO:0000256" key="1">
    <source>
        <dbReference type="ARBA" id="ARBA00004120"/>
    </source>
</evidence>
<evidence type="ECO:0000256" key="6">
    <source>
        <dbReference type="ARBA" id="ARBA00023212"/>
    </source>
</evidence>
<comment type="subcellular location">
    <subcellularLocation>
        <location evidence="1">Cytoplasm</location>
        <location evidence="1">Cytoskeleton</location>
        <location evidence="1">Cilium basal body</location>
    </subcellularLocation>
    <subcellularLocation>
        <location evidence="2">Cytoplasm</location>
        <location evidence="2">Cytoskeleton</location>
        <location evidence="2">Microtubule organizing center</location>
        <location evidence="2">Centrosome</location>
    </subcellularLocation>
</comment>
<evidence type="ECO:0000256" key="2">
    <source>
        <dbReference type="ARBA" id="ARBA00004300"/>
    </source>
</evidence>
<organism evidence="9 10">
    <name type="scientific">Protopolystoma xenopodis</name>
    <dbReference type="NCBI Taxonomy" id="117903"/>
    <lineage>
        <taxon>Eukaryota</taxon>
        <taxon>Metazoa</taxon>
        <taxon>Spiralia</taxon>
        <taxon>Lophotrochozoa</taxon>
        <taxon>Platyhelminthes</taxon>
        <taxon>Monogenea</taxon>
        <taxon>Polyopisthocotylea</taxon>
        <taxon>Polystomatidea</taxon>
        <taxon>Polystomatidae</taxon>
        <taxon>Protopolystoma</taxon>
    </lineage>
</organism>
<evidence type="ECO:0000256" key="5">
    <source>
        <dbReference type="ARBA" id="ARBA00023054"/>
    </source>
</evidence>
<keyword evidence="7" id="KW-0966">Cell projection</keyword>
<dbReference type="AlphaFoldDB" id="A0A3S5AEG3"/>
<feature type="coiled-coil region" evidence="8">
    <location>
        <begin position="1"/>
        <end position="35"/>
    </location>
</feature>
<proteinExistence type="predicted"/>
<dbReference type="EMBL" id="CAAALY010248713">
    <property type="protein sequence ID" value="VEL34931.1"/>
    <property type="molecule type" value="Genomic_DNA"/>
</dbReference>
<evidence type="ECO:0000256" key="7">
    <source>
        <dbReference type="ARBA" id="ARBA00023273"/>
    </source>
</evidence>
<sequence>MSNLEANELKLTQRVEQLKEVAFIAANQLQAMEAEQSARDTEVAGLRQQLIEMEASSDDRADLGRLHRHLIRLQVLSLALSLADRPSFSHCDTKANICGLKCAIRRHGNSEKWNKWKEKTELEISEATAVRRLATAQTHAGRLEATALRLERRLDDADAEMVRQRQRARLKGRRLRETIDAS</sequence>
<dbReference type="GO" id="GO:0034451">
    <property type="term" value="C:centriolar satellite"/>
    <property type="evidence" value="ECO:0007669"/>
    <property type="project" value="TreeGrafter"/>
</dbReference>
<evidence type="ECO:0000256" key="4">
    <source>
        <dbReference type="ARBA" id="ARBA00022794"/>
    </source>
</evidence>
<dbReference type="PANTHER" id="PTHR18879">
    <property type="entry name" value="CENTROSOMAL PROTEIN OF 290 KDA"/>
    <property type="match status" value="1"/>
</dbReference>
<keyword evidence="5 8" id="KW-0175">Coiled coil</keyword>
<keyword evidence="4" id="KW-0970">Cilium biogenesis/degradation</keyword>
<reference evidence="9" key="1">
    <citation type="submission" date="2018-11" db="EMBL/GenBank/DDBJ databases">
        <authorList>
            <consortium name="Pathogen Informatics"/>
        </authorList>
    </citation>
    <scope>NUCLEOTIDE SEQUENCE</scope>
</reference>
<keyword evidence="3" id="KW-0963">Cytoplasm</keyword>
<evidence type="ECO:0000256" key="8">
    <source>
        <dbReference type="SAM" id="Coils"/>
    </source>
</evidence>
<dbReference type="Proteomes" id="UP000784294">
    <property type="component" value="Unassembled WGS sequence"/>
</dbReference>